<keyword evidence="3" id="KW-1185">Reference proteome</keyword>
<name>A0A9W6MAB9_9ACTN</name>
<feature type="transmembrane region" description="Helical" evidence="1">
    <location>
        <begin position="175"/>
        <end position="198"/>
    </location>
</feature>
<dbReference type="EMBL" id="BSEV01000001">
    <property type="protein sequence ID" value="GLK06881.1"/>
    <property type="molecule type" value="Genomic_DNA"/>
</dbReference>
<proteinExistence type="predicted"/>
<organism evidence="2 3">
    <name type="scientific">Streptosporangium carneum</name>
    <dbReference type="NCBI Taxonomy" id="47481"/>
    <lineage>
        <taxon>Bacteria</taxon>
        <taxon>Bacillati</taxon>
        <taxon>Actinomycetota</taxon>
        <taxon>Actinomycetes</taxon>
        <taxon>Streptosporangiales</taxon>
        <taxon>Streptosporangiaceae</taxon>
        <taxon>Streptosporangium</taxon>
    </lineage>
</organism>
<feature type="transmembrane region" description="Helical" evidence="1">
    <location>
        <begin position="12"/>
        <end position="35"/>
    </location>
</feature>
<dbReference type="Proteomes" id="UP001143474">
    <property type="component" value="Unassembled WGS sequence"/>
</dbReference>
<evidence type="ECO:0000313" key="2">
    <source>
        <dbReference type="EMBL" id="GLK06881.1"/>
    </source>
</evidence>
<keyword evidence="1" id="KW-0812">Transmembrane</keyword>
<gene>
    <name evidence="2" type="ORF">GCM10017600_02860</name>
</gene>
<keyword evidence="1" id="KW-0472">Membrane</keyword>
<comment type="caution">
    <text evidence="2">The sequence shown here is derived from an EMBL/GenBank/DDBJ whole genome shotgun (WGS) entry which is preliminary data.</text>
</comment>
<feature type="transmembrane region" description="Helical" evidence="1">
    <location>
        <begin position="55"/>
        <end position="80"/>
    </location>
</feature>
<evidence type="ECO:0000256" key="1">
    <source>
        <dbReference type="SAM" id="Phobius"/>
    </source>
</evidence>
<feature type="transmembrane region" description="Helical" evidence="1">
    <location>
        <begin position="210"/>
        <end position="234"/>
    </location>
</feature>
<protein>
    <submittedName>
        <fullName evidence="2">Uncharacterized protein</fullName>
    </submittedName>
</protein>
<reference evidence="2" key="2">
    <citation type="submission" date="2023-01" db="EMBL/GenBank/DDBJ databases">
        <authorList>
            <person name="Sun Q."/>
            <person name="Evtushenko L."/>
        </authorList>
    </citation>
    <scope>NUCLEOTIDE SEQUENCE</scope>
    <source>
        <strain evidence="2">VKM Ac-2007</strain>
    </source>
</reference>
<accession>A0A9W6MAB9</accession>
<keyword evidence="1" id="KW-1133">Transmembrane helix</keyword>
<dbReference type="AlphaFoldDB" id="A0A9W6MAB9"/>
<evidence type="ECO:0000313" key="3">
    <source>
        <dbReference type="Proteomes" id="UP001143474"/>
    </source>
</evidence>
<sequence>MFRHRLGQFVAGLYLVIVAVAAVVSVVTGDIGYVWTAVAWLPLSGRILNVFGGTFAVLPVVVAELAVLAVLKAWMLWQVFTLPPRGKGPAGRRAVRLRRLLYLAVADSLFLSVLTGRLPDVLDEALRGALWGALKVLFVLAVVWGSRRLRTLALLCAWGDLTAMAMVAADEIPGVRLPSALMLLGLVAFVWQAVILVGQRRDGRWSSATVRIGWFSVVASMVIRLAVMLVGLVSLPLSPAVLWLLGELNVFFTVWIARSAHELTDPGGQVVLAAGGRPSRLLRTASATVVLVPLLGMIQPEVTPRLTYTGWEDECLEWTDLHRRYGDTRPQDREKAFLCHARAEAGRIPPMFPDTLSDQQILAYGRLMCAAPDGREQGALLKRAGSARSAWGVDQDALVFLCPDTVAVRSPELLSSEVEEQAENARYVAETNARCFDPWPGLRARRQRTAAYFLFEGGGYGLHDFGDPTEDDAFDVALDDGFVGVSGSSAVVMTYRENEPICLTVKAFGSAPPLRLKGWDQVAEVGIVSRSGRLGVPVYSEGRGSGAGARLPNLALKGPGRYRLRVYAREDEGRDLGEEHLVVVFPGGSARKTVYRPLPR</sequence>
<feature type="transmembrane region" description="Helical" evidence="1">
    <location>
        <begin position="125"/>
        <end position="144"/>
    </location>
</feature>
<feature type="transmembrane region" description="Helical" evidence="1">
    <location>
        <begin position="100"/>
        <end position="119"/>
    </location>
</feature>
<feature type="transmembrane region" description="Helical" evidence="1">
    <location>
        <begin position="151"/>
        <end position="169"/>
    </location>
</feature>
<reference evidence="2" key="1">
    <citation type="journal article" date="2014" name="Int. J. Syst. Evol. Microbiol.">
        <title>Complete genome sequence of Corynebacterium casei LMG S-19264T (=DSM 44701T), isolated from a smear-ripened cheese.</title>
        <authorList>
            <consortium name="US DOE Joint Genome Institute (JGI-PGF)"/>
            <person name="Walter F."/>
            <person name="Albersmeier A."/>
            <person name="Kalinowski J."/>
            <person name="Ruckert C."/>
        </authorList>
    </citation>
    <scope>NUCLEOTIDE SEQUENCE</scope>
    <source>
        <strain evidence="2">VKM Ac-2007</strain>
    </source>
</reference>